<proteinExistence type="predicted"/>
<organism evidence="2 3">
    <name type="scientific">Protopolystoma xenopodis</name>
    <dbReference type="NCBI Taxonomy" id="117903"/>
    <lineage>
        <taxon>Eukaryota</taxon>
        <taxon>Metazoa</taxon>
        <taxon>Spiralia</taxon>
        <taxon>Lophotrochozoa</taxon>
        <taxon>Platyhelminthes</taxon>
        <taxon>Monogenea</taxon>
        <taxon>Polyopisthocotylea</taxon>
        <taxon>Polystomatidea</taxon>
        <taxon>Polystomatidae</taxon>
        <taxon>Protopolystoma</taxon>
    </lineage>
</organism>
<feature type="region of interest" description="Disordered" evidence="1">
    <location>
        <begin position="206"/>
        <end position="229"/>
    </location>
</feature>
<dbReference type="EMBL" id="CAAALY010068916">
    <property type="protein sequence ID" value="VEL24662.1"/>
    <property type="molecule type" value="Genomic_DNA"/>
</dbReference>
<accession>A0A3S5CP11</accession>
<feature type="region of interest" description="Disordered" evidence="1">
    <location>
        <begin position="168"/>
        <end position="193"/>
    </location>
</feature>
<comment type="caution">
    <text evidence="2">The sequence shown here is derived from an EMBL/GenBank/DDBJ whole genome shotgun (WGS) entry which is preliminary data.</text>
</comment>
<dbReference type="Proteomes" id="UP000784294">
    <property type="component" value="Unassembled WGS sequence"/>
</dbReference>
<keyword evidence="3" id="KW-1185">Reference proteome</keyword>
<dbReference type="AlphaFoldDB" id="A0A3S5CP11"/>
<evidence type="ECO:0000256" key="1">
    <source>
        <dbReference type="SAM" id="MobiDB-lite"/>
    </source>
</evidence>
<reference evidence="2" key="1">
    <citation type="submission" date="2018-11" db="EMBL/GenBank/DDBJ databases">
        <authorList>
            <consortium name="Pathogen Informatics"/>
        </authorList>
    </citation>
    <scope>NUCLEOTIDE SEQUENCE</scope>
</reference>
<evidence type="ECO:0000313" key="3">
    <source>
        <dbReference type="Proteomes" id="UP000784294"/>
    </source>
</evidence>
<sequence>MQLPALSLFLNQLWPTRLALTFVSIDPAIGKHAAPLTPDRSDHMRPLRVVLSRQQEIVFSSLLLLLFFRDVDGQANNNHALFTGDSHSLAHFCRSGWTGQLITDLETALEAPTSTVAAETTAMPTATLLGAKTSLLSERAPVCLDLLPESVRRPVSMATKPTLDGLDAVVSPLGGHSMPTSPGAGASSSSSSSSSFSSAHSSSSFHSSSSSSSSSASASASSSSSSSLSSSCSATAVFSTASSSTTAGQVGVLSTSPSPGLFPPGLGSLANHPLLFAAAAGFPTASSLAAALMSGVAFKHPYHNQPTTQQQQPPSLGQSSAMPSPVHPLVYSASGESRSLRHRLSSQSAATLTAGPRASTLQASDCCVERRLDADLPAASSSRSFAHSLLPTILSPTRPFFLP</sequence>
<evidence type="ECO:0000313" key="2">
    <source>
        <dbReference type="EMBL" id="VEL24662.1"/>
    </source>
</evidence>
<feature type="region of interest" description="Disordered" evidence="1">
    <location>
        <begin position="302"/>
        <end position="333"/>
    </location>
</feature>
<name>A0A3S5CP11_9PLAT</name>
<protein>
    <submittedName>
        <fullName evidence="2">Uncharacterized protein</fullName>
    </submittedName>
</protein>
<gene>
    <name evidence="2" type="ORF">PXEA_LOCUS18102</name>
</gene>
<feature type="compositionally biased region" description="Low complexity" evidence="1">
    <location>
        <begin position="305"/>
        <end position="314"/>
    </location>
</feature>